<dbReference type="AlphaFoldDB" id="A0A1D3CUR2"/>
<evidence type="ECO:0000313" key="1">
    <source>
        <dbReference type="EMBL" id="OEH74915.1"/>
    </source>
</evidence>
<reference evidence="1 2" key="1">
    <citation type="journal article" date="2016" name="BMC Genomics">
        <title>Comparative genomics reveals Cyclospora cayetanensis possesses coccidia-like metabolism and invasion components but unique surface antigens.</title>
        <authorList>
            <person name="Liu S."/>
            <person name="Wang L."/>
            <person name="Zheng H."/>
            <person name="Xu Z."/>
            <person name="Roellig D.M."/>
            <person name="Li N."/>
            <person name="Frace M.A."/>
            <person name="Tang K."/>
            <person name="Arrowood M.J."/>
            <person name="Moss D.M."/>
            <person name="Zhang L."/>
            <person name="Feng Y."/>
            <person name="Xiao L."/>
        </authorList>
    </citation>
    <scope>NUCLEOTIDE SEQUENCE [LARGE SCALE GENOMIC DNA]</scope>
    <source>
        <strain evidence="1 2">CHN_HEN01</strain>
    </source>
</reference>
<sequence length="84" mass="9562">MVQEEEVMRNITSKGWTEKITAEAQHNVAIKEKLNGMSSHFRWVSRLSKGRKEGKWQNTRAAEVGGQVCLVVVCLKTQFLRCQG</sequence>
<dbReference type="InParanoid" id="A0A1D3CUR2"/>
<protein>
    <submittedName>
        <fullName evidence="1">PEK kinase</fullName>
    </submittedName>
</protein>
<keyword evidence="1" id="KW-0418">Kinase</keyword>
<keyword evidence="1" id="KW-0808">Transferase</keyword>
<organism evidence="1 2">
    <name type="scientific">Cyclospora cayetanensis</name>
    <dbReference type="NCBI Taxonomy" id="88456"/>
    <lineage>
        <taxon>Eukaryota</taxon>
        <taxon>Sar</taxon>
        <taxon>Alveolata</taxon>
        <taxon>Apicomplexa</taxon>
        <taxon>Conoidasida</taxon>
        <taxon>Coccidia</taxon>
        <taxon>Eucoccidiorida</taxon>
        <taxon>Eimeriorina</taxon>
        <taxon>Eimeriidae</taxon>
        <taxon>Cyclospora</taxon>
    </lineage>
</organism>
<dbReference type="Proteomes" id="UP000095192">
    <property type="component" value="Unassembled WGS sequence"/>
</dbReference>
<keyword evidence="2" id="KW-1185">Reference proteome</keyword>
<name>A0A1D3CUR2_9EIME</name>
<dbReference type="VEuPathDB" id="ToxoDB:LOC34622274"/>
<accession>A0A1D3CUR2</accession>
<dbReference type="VEuPathDB" id="ToxoDB:cyc_06014"/>
<comment type="caution">
    <text evidence="1">The sequence shown here is derived from an EMBL/GenBank/DDBJ whole genome shotgun (WGS) entry which is preliminary data.</text>
</comment>
<evidence type="ECO:0000313" key="2">
    <source>
        <dbReference type="Proteomes" id="UP000095192"/>
    </source>
</evidence>
<dbReference type="GO" id="GO:0016301">
    <property type="term" value="F:kinase activity"/>
    <property type="evidence" value="ECO:0007669"/>
    <property type="project" value="UniProtKB-KW"/>
</dbReference>
<dbReference type="EMBL" id="JROU02001875">
    <property type="protein sequence ID" value="OEH74915.1"/>
    <property type="molecule type" value="Genomic_DNA"/>
</dbReference>
<gene>
    <name evidence="1" type="ORF">cyc_06014</name>
</gene>
<proteinExistence type="predicted"/>